<dbReference type="Proteomes" id="UP000186817">
    <property type="component" value="Unassembled WGS sequence"/>
</dbReference>
<dbReference type="PROSITE" id="PS51673">
    <property type="entry name" value="SUZ"/>
    <property type="match status" value="1"/>
</dbReference>
<feature type="compositionally biased region" description="Basic and acidic residues" evidence="1">
    <location>
        <begin position="258"/>
        <end position="276"/>
    </location>
</feature>
<accession>A0A1Q9EW18</accession>
<dbReference type="AlphaFoldDB" id="A0A1Q9EW18"/>
<evidence type="ECO:0000259" key="2">
    <source>
        <dbReference type="PROSITE" id="PS51673"/>
    </source>
</evidence>
<organism evidence="3 4">
    <name type="scientific">Symbiodinium microadriaticum</name>
    <name type="common">Dinoflagellate</name>
    <name type="synonym">Zooxanthella microadriatica</name>
    <dbReference type="NCBI Taxonomy" id="2951"/>
    <lineage>
        <taxon>Eukaryota</taxon>
        <taxon>Sar</taxon>
        <taxon>Alveolata</taxon>
        <taxon>Dinophyceae</taxon>
        <taxon>Suessiales</taxon>
        <taxon>Symbiodiniaceae</taxon>
        <taxon>Symbiodinium</taxon>
    </lineage>
</organism>
<reference evidence="3 4" key="1">
    <citation type="submission" date="2016-02" db="EMBL/GenBank/DDBJ databases">
        <title>Genome analysis of coral dinoflagellate symbionts highlights evolutionary adaptations to a symbiotic lifestyle.</title>
        <authorList>
            <person name="Aranda M."/>
            <person name="Li Y."/>
            <person name="Liew Y.J."/>
            <person name="Baumgarten S."/>
            <person name="Simakov O."/>
            <person name="Wilson M."/>
            <person name="Piel J."/>
            <person name="Ashoor H."/>
            <person name="Bougouffa S."/>
            <person name="Bajic V.B."/>
            <person name="Ryu T."/>
            <person name="Ravasi T."/>
            <person name="Bayer T."/>
            <person name="Micklem G."/>
            <person name="Kim H."/>
            <person name="Bhak J."/>
            <person name="Lajeunesse T.C."/>
            <person name="Voolstra C.R."/>
        </authorList>
    </citation>
    <scope>NUCLEOTIDE SEQUENCE [LARGE SCALE GENOMIC DNA]</scope>
    <source>
        <strain evidence="3 4">CCMP2467</strain>
    </source>
</reference>
<feature type="compositionally biased region" description="Basic and acidic residues" evidence="1">
    <location>
        <begin position="196"/>
        <end position="209"/>
    </location>
</feature>
<protein>
    <recommendedName>
        <fullName evidence="2">SUZ domain-containing protein</fullName>
    </recommendedName>
</protein>
<name>A0A1Q9EW18_SYMMI</name>
<feature type="compositionally biased region" description="Polar residues" evidence="1">
    <location>
        <begin position="168"/>
        <end position="180"/>
    </location>
</feature>
<dbReference type="Pfam" id="PF12752">
    <property type="entry name" value="SUZ"/>
    <property type="match status" value="1"/>
</dbReference>
<proteinExistence type="predicted"/>
<feature type="domain" description="SUZ" evidence="2">
    <location>
        <begin position="166"/>
        <end position="236"/>
    </location>
</feature>
<evidence type="ECO:0000313" key="3">
    <source>
        <dbReference type="EMBL" id="OLQ11637.1"/>
    </source>
</evidence>
<evidence type="ECO:0000256" key="1">
    <source>
        <dbReference type="SAM" id="MobiDB-lite"/>
    </source>
</evidence>
<dbReference type="InterPro" id="IPR024771">
    <property type="entry name" value="SUZ"/>
</dbReference>
<dbReference type="OrthoDB" id="422027at2759"/>
<sequence length="350" mass="38348">MACRTAAGTSQNRHLRTCDALQVRVGGTRAWESGGPGRAGELQKPWLALHGPETSGSQGKDVAEKEEATIITSIIACCSACWRVTKEYAIYPVKQSIVDTFDSIQESLFPYKQGVKVPYSYTEADGSLLSLFTDDWRVIGLTEACGLLPIALKMDDWLTDRAPAVSRPSVNTRNEQSSESDVSDVKVLAPKLLQRPKAEEGMERSDEKATTPAPKTLKQKEEEYAAARARIFGDTTERGGRGRGRGRGQPRQPPPNNDRSRLRGTDADDPDYDRNPHRYAPRLAPAETSVQSSRYAVTTYEAECPSRGSTEHPKPAVRLPCFVCLLISGPPRTGLKSQLCPRAAAVMRGM</sequence>
<gene>
    <name evidence="3" type="ORF">AK812_SmicGene4486</name>
</gene>
<dbReference type="EMBL" id="LSRX01000056">
    <property type="protein sequence ID" value="OLQ11637.1"/>
    <property type="molecule type" value="Genomic_DNA"/>
</dbReference>
<comment type="caution">
    <text evidence="3">The sequence shown here is derived from an EMBL/GenBank/DDBJ whole genome shotgun (WGS) entry which is preliminary data.</text>
</comment>
<feature type="region of interest" description="Disordered" evidence="1">
    <location>
        <begin position="166"/>
        <end position="294"/>
    </location>
</feature>
<keyword evidence="4" id="KW-1185">Reference proteome</keyword>
<evidence type="ECO:0000313" key="4">
    <source>
        <dbReference type="Proteomes" id="UP000186817"/>
    </source>
</evidence>